<dbReference type="EMBL" id="CM047943">
    <property type="protein sequence ID" value="KAI9900579.1"/>
    <property type="molecule type" value="Genomic_DNA"/>
</dbReference>
<dbReference type="Proteomes" id="UP001163324">
    <property type="component" value="Chromosome 4"/>
</dbReference>
<sequence>MPPSAPSLPLAMNSWEVNAFKHTYADAGLSQPSDKPAQQVHDPLIYPGLYSGSGFDLMSVLLQVMSRPSPVIELGPIDCSVALVVCDLQRPHQPIIYCTDTFCNMTGYTRSEVLGNDCLFLQTHQNASRRSKTSPVPDKAVVQRLGQAICDQKEIQARILNFKKDGTPFTNVVSIVPVDLSPAGYRYAVGFQVEAD</sequence>
<proteinExistence type="predicted"/>
<comment type="caution">
    <text evidence="1">The sequence shown here is derived from an EMBL/GenBank/DDBJ whole genome shotgun (WGS) entry which is preliminary data.</text>
</comment>
<accession>A0ACC0V2B2</accession>
<protein>
    <submittedName>
        <fullName evidence="1">Uncharacterized protein</fullName>
    </submittedName>
</protein>
<evidence type="ECO:0000313" key="2">
    <source>
        <dbReference type="Proteomes" id="UP001163324"/>
    </source>
</evidence>
<evidence type="ECO:0000313" key="1">
    <source>
        <dbReference type="EMBL" id="KAI9900579.1"/>
    </source>
</evidence>
<organism evidence="1 2">
    <name type="scientific">Trichothecium roseum</name>
    <dbReference type="NCBI Taxonomy" id="47278"/>
    <lineage>
        <taxon>Eukaryota</taxon>
        <taxon>Fungi</taxon>
        <taxon>Dikarya</taxon>
        <taxon>Ascomycota</taxon>
        <taxon>Pezizomycotina</taxon>
        <taxon>Sordariomycetes</taxon>
        <taxon>Hypocreomycetidae</taxon>
        <taxon>Hypocreales</taxon>
        <taxon>Hypocreales incertae sedis</taxon>
        <taxon>Trichothecium</taxon>
    </lineage>
</organism>
<gene>
    <name evidence="1" type="ORF">N3K66_004841</name>
</gene>
<keyword evidence="2" id="KW-1185">Reference proteome</keyword>
<reference evidence="1" key="1">
    <citation type="submission" date="2022-10" db="EMBL/GenBank/DDBJ databases">
        <title>Complete Genome of Trichothecium roseum strain YXFP-22015, a Plant Pathogen Isolated from Citrus.</title>
        <authorList>
            <person name="Wang Y."/>
            <person name="Zhu L."/>
        </authorList>
    </citation>
    <scope>NUCLEOTIDE SEQUENCE</scope>
    <source>
        <strain evidence="1">YXFP-22015</strain>
    </source>
</reference>
<name>A0ACC0V2B2_9HYPO</name>